<organism evidence="1 2">
    <name type="scientific">Wolfiporia cocos (strain MD-104)</name>
    <name type="common">Brown rot fungus</name>
    <dbReference type="NCBI Taxonomy" id="742152"/>
    <lineage>
        <taxon>Eukaryota</taxon>
        <taxon>Fungi</taxon>
        <taxon>Dikarya</taxon>
        <taxon>Basidiomycota</taxon>
        <taxon>Agaricomycotina</taxon>
        <taxon>Agaricomycetes</taxon>
        <taxon>Polyporales</taxon>
        <taxon>Phaeolaceae</taxon>
        <taxon>Wolfiporia</taxon>
    </lineage>
</organism>
<sequence length="74" mass="8623">MRLVYSLLRPRVEATQERVASLRALRPVLLVMPMRVPMRVPPVQRAARAQRAHHDPASINYHNWISVLADLYHM</sequence>
<name>A0A2H3IY21_WOLCO</name>
<proteinExistence type="predicted"/>
<gene>
    <name evidence="1" type="ORF">WOLCODRAFT_139643</name>
</gene>
<protein>
    <submittedName>
        <fullName evidence="1">Uncharacterized protein</fullName>
    </submittedName>
</protein>
<reference evidence="1 2" key="1">
    <citation type="journal article" date="2012" name="Science">
        <title>The Paleozoic origin of enzymatic lignin decomposition reconstructed from 31 fungal genomes.</title>
        <authorList>
            <person name="Floudas D."/>
            <person name="Binder M."/>
            <person name="Riley R."/>
            <person name="Barry K."/>
            <person name="Blanchette R.A."/>
            <person name="Henrissat B."/>
            <person name="Martinez A.T."/>
            <person name="Otillar R."/>
            <person name="Spatafora J.W."/>
            <person name="Yadav J.S."/>
            <person name="Aerts A."/>
            <person name="Benoit I."/>
            <person name="Boyd A."/>
            <person name="Carlson A."/>
            <person name="Copeland A."/>
            <person name="Coutinho P.M."/>
            <person name="de Vries R.P."/>
            <person name="Ferreira P."/>
            <person name="Findley K."/>
            <person name="Foster B."/>
            <person name="Gaskell J."/>
            <person name="Glotzer D."/>
            <person name="Gorecki P."/>
            <person name="Heitman J."/>
            <person name="Hesse C."/>
            <person name="Hori C."/>
            <person name="Igarashi K."/>
            <person name="Jurgens J.A."/>
            <person name="Kallen N."/>
            <person name="Kersten P."/>
            <person name="Kohler A."/>
            <person name="Kuees U."/>
            <person name="Kumar T.K.A."/>
            <person name="Kuo A."/>
            <person name="LaButti K."/>
            <person name="Larrondo L.F."/>
            <person name="Lindquist E."/>
            <person name="Ling A."/>
            <person name="Lombard V."/>
            <person name="Lucas S."/>
            <person name="Lundell T."/>
            <person name="Martin R."/>
            <person name="McLaughlin D.J."/>
            <person name="Morgenstern I."/>
            <person name="Morin E."/>
            <person name="Murat C."/>
            <person name="Nagy L.G."/>
            <person name="Nolan M."/>
            <person name="Ohm R.A."/>
            <person name="Patyshakuliyeva A."/>
            <person name="Rokas A."/>
            <person name="Ruiz-Duenas F.J."/>
            <person name="Sabat G."/>
            <person name="Salamov A."/>
            <person name="Samejima M."/>
            <person name="Schmutz J."/>
            <person name="Slot J.C."/>
            <person name="St John F."/>
            <person name="Stenlid J."/>
            <person name="Sun H."/>
            <person name="Sun S."/>
            <person name="Syed K."/>
            <person name="Tsang A."/>
            <person name="Wiebenga A."/>
            <person name="Young D."/>
            <person name="Pisabarro A."/>
            <person name="Eastwood D.C."/>
            <person name="Martin F."/>
            <person name="Cullen D."/>
            <person name="Grigoriev I.V."/>
            <person name="Hibbett D.S."/>
        </authorList>
    </citation>
    <scope>NUCLEOTIDE SEQUENCE [LARGE SCALE GENOMIC DNA]</scope>
    <source>
        <strain evidence="1 2">MD-104</strain>
    </source>
</reference>
<evidence type="ECO:0000313" key="2">
    <source>
        <dbReference type="Proteomes" id="UP000218811"/>
    </source>
</evidence>
<dbReference type="EMBL" id="KB467832">
    <property type="protein sequence ID" value="PCH34900.1"/>
    <property type="molecule type" value="Genomic_DNA"/>
</dbReference>
<dbReference type="Proteomes" id="UP000218811">
    <property type="component" value="Unassembled WGS sequence"/>
</dbReference>
<accession>A0A2H3IY21</accession>
<keyword evidence="2" id="KW-1185">Reference proteome</keyword>
<evidence type="ECO:0000313" key="1">
    <source>
        <dbReference type="EMBL" id="PCH34900.1"/>
    </source>
</evidence>
<dbReference type="AlphaFoldDB" id="A0A2H3IY21"/>